<dbReference type="SMART" id="SM00239">
    <property type="entry name" value="C2"/>
    <property type="match status" value="1"/>
</dbReference>
<protein>
    <recommendedName>
        <fullName evidence="4">C2 domain-containing protein</fullName>
    </recommendedName>
</protein>
<dbReference type="Gene3D" id="2.60.40.150">
    <property type="entry name" value="C2 domain"/>
    <property type="match status" value="1"/>
</dbReference>
<evidence type="ECO:0000256" key="3">
    <source>
        <dbReference type="SAM" id="MobiDB-lite"/>
    </source>
</evidence>
<dbReference type="InterPro" id="IPR000008">
    <property type="entry name" value="C2_dom"/>
</dbReference>
<proteinExistence type="predicted"/>
<organism evidence="5 6">
    <name type="scientific">Triparma columacea</name>
    <dbReference type="NCBI Taxonomy" id="722753"/>
    <lineage>
        <taxon>Eukaryota</taxon>
        <taxon>Sar</taxon>
        <taxon>Stramenopiles</taxon>
        <taxon>Ochrophyta</taxon>
        <taxon>Bolidophyceae</taxon>
        <taxon>Parmales</taxon>
        <taxon>Triparmaceae</taxon>
        <taxon>Triparma</taxon>
    </lineage>
</organism>
<feature type="domain" description="C2" evidence="4">
    <location>
        <begin position="419"/>
        <end position="544"/>
    </location>
</feature>
<dbReference type="GO" id="GO:0051015">
    <property type="term" value="F:actin filament binding"/>
    <property type="evidence" value="ECO:0007669"/>
    <property type="project" value="TreeGrafter"/>
</dbReference>
<dbReference type="InterPro" id="IPR035892">
    <property type="entry name" value="C2_domain_sf"/>
</dbReference>
<dbReference type="SUPFAM" id="SSF49562">
    <property type="entry name" value="C2 domain (Calcium/lipid-binding domain, CaLB)"/>
    <property type="match status" value="1"/>
</dbReference>
<evidence type="ECO:0000259" key="4">
    <source>
        <dbReference type="PROSITE" id="PS50004"/>
    </source>
</evidence>
<accession>A0A9W7GLI0</accession>
<dbReference type="Pfam" id="PF00168">
    <property type="entry name" value="C2"/>
    <property type="match status" value="1"/>
</dbReference>
<reference evidence="6" key="1">
    <citation type="journal article" date="2023" name="Commun. Biol.">
        <title>Genome analysis of Parmales, the sister group of diatoms, reveals the evolutionary specialization of diatoms from phago-mixotrophs to photoautotrophs.</title>
        <authorList>
            <person name="Ban H."/>
            <person name="Sato S."/>
            <person name="Yoshikawa S."/>
            <person name="Yamada K."/>
            <person name="Nakamura Y."/>
            <person name="Ichinomiya M."/>
            <person name="Sato N."/>
            <person name="Blanc-Mathieu R."/>
            <person name="Endo H."/>
            <person name="Kuwata A."/>
            <person name="Ogata H."/>
        </authorList>
    </citation>
    <scope>NUCLEOTIDE SEQUENCE [LARGE SCALE GENOMIC DNA]</scope>
</reference>
<keyword evidence="2" id="KW-0040">ANK repeat</keyword>
<dbReference type="Proteomes" id="UP001165065">
    <property type="component" value="Unassembled WGS sequence"/>
</dbReference>
<dbReference type="SUPFAM" id="SSF48403">
    <property type="entry name" value="Ankyrin repeat"/>
    <property type="match status" value="1"/>
</dbReference>
<sequence>MNSPRPALLPNLLLRRNWNGAIDRLNENPGEALLRQTEGQTLLHAAVEKLAPVGLIESLINAYPDACSERDAYGRLPLHLAVDFERISEIVTAATLSAKAAENPINQLPKRALSLSPNRLLKETGLLGPDTSHLERKRIEVIEVLLSAFPTAAWLADDNGRLPLHVAAWRSAPPKVIAILLEKNPSAAMKVTRDGNLPLHLAAWKVKSGNKSSGKKDDHHKKGEKGEKGVKGKAGGKAAGGTAAAGSRGGRKPQKSSQKSPSMPAVRPSTGKKGGSGTRTPPPRSPTHSPKTKGGSHMSPLQKQKMEGRKARQHILKYLRDAEAYSAKAWPEPSPEEEEEEGGGMTDEEMEEKRFLEEEDAKMAGAIADEIARCEARIKNLFLKQDKKTREREKLAAERRERRLEQEERERKEEEKDKEEGGEKEGERGGEEKGRGEGKRVVVPSLAPHIEASSDPVVKLLATSLSRNNRLKTNFLLKTNVIEKNCKNPKWDEYFELTVGEEFLGRPFTLQVFDYDEMSGDDPCGCVVFNLDDLPCISGEAKCDDEGGGNLWQTLISNPDPSFKGAKIVTGELKYQASWEPETRLLKLHVLEARNLAPKDFGDAIKTRVVKPKKKAPSPEPKKAPHKPKKDKTIESELEVLDLLLRYNCDGVNEKDGKGRLPKQIPKMSSAKVLLDNLHLSKAKNLVRWSHRENLEGDEYGEKQLTMKMSKDVMRRVMEHEEERGLVFEDHRFLLDGEEEAYCMDSARSALDYIEDDGNF</sequence>
<dbReference type="GO" id="GO:0005737">
    <property type="term" value="C:cytoplasm"/>
    <property type="evidence" value="ECO:0007669"/>
    <property type="project" value="TreeGrafter"/>
</dbReference>
<evidence type="ECO:0000313" key="6">
    <source>
        <dbReference type="Proteomes" id="UP001165065"/>
    </source>
</evidence>
<dbReference type="InterPro" id="IPR052420">
    <property type="entry name" value="Espin/Espin-like"/>
</dbReference>
<dbReference type="Gene3D" id="1.25.40.20">
    <property type="entry name" value="Ankyrin repeat-containing domain"/>
    <property type="match status" value="1"/>
</dbReference>
<feature type="region of interest" description="Disordered" evidence="3">
    <location>
        <begin position="607"/>
        <end position="633"/>
    </location>
</feature>
<dbReference type="GO" id="GO:0051017">
    <property type="term" value="P:actin filament bundle assembly"/>
    <property type="evidence" value="ECO:0007669"/>
    <property type="project" value="TreeGrafter"/>
</dbReference>
<feature type="compositionally biased region" description="Basic and acidic residues" evidence="3">
    <location>
        <begin position="388"/>
        <end position="440"/>
    </location>
</feature>
<evidence type="ECO:0000256" key="1">
    <source>
        <dbReference type="ARBA" id="ARBA00022737"/>
    </source>
</evidence>
<dbReference type="AlphaFoldDB" id="A0A9W7GLI0"/>
<feature type="region of interest" description="Disordered" evidence="3">
    <location>
        <begin position="207"/>
        <end position="356"/>
    </location>
</feature>
<dbReference type="OrthoDB" id="7729168at2759"/>
<evidence type="ECO:0000256" key="2">
    <source>
        <dbReference type="ARBA" id="ARBA00023043"/>
    </source>
</evidence>
<dbReference type="PANTHER" id="PTHR24153:SF8">
    <property type="entry name" value="FORKED, ISOFORM F"/>
    <property type="match status" value="1"/>
</dbReference>
<keyword evidence="6" id="KW-1185">Reference proteome</keyword>
<feature type="region of interest" description="Disordered" evidence="3">
    <location>
        <begin position="388"/>
        <end position="441"/>
    </location>
</feature>
<evidence type="ECO:0000313" key="5">
    <source>
        <dbReference type="EMBL" id="GMI47525.1"/>
    </source>
</evidence>
<feature type="compositionally biased region" description="Acidic residues" evidence="3">
    <location>
        <begin position="334"/>
        <end position="350"/>
    </location>
</feature>
<dbReference type="EMBL" id="BRYA01000348">
    <property type="protein sequence ID" value="GMI47525.1"/>
    <property type="molecule type" value="Genomic_DNA"/>
</dbReference>
<comment type="caution">
    <text evidence="5">The sequence shown here is derived from an EMBL/GenBank/DDBJ whole genome shotgun (WGS) entry which is preliminary data.</text>
</comment>
<name>A0A9W7GLI0_9STRA</name>
<dbReference type="PROSITE" id="PS50004">
    <property type="entry name" value="C2"/>
    <property type="match status" value="1"/>
</dbReference>
<feature type="compositionally biased region" description="Low complexity" evidence="3">
    <location>
        <begin position="255"/>
        <end position="271"/>
    </location>
</feature>
<feature type="compositionally biased region" description="Basic and acidic residues" evidence="3">
    <location>
        <begin position="214"/>
        <end position="230"/>
    </location>
</feature>
<dbReference type="CDD" id="cd00030">
    <property type="entry name" value="C2"/>
    <property type="match status" value="1"/>
</dbReference>
<dbReference type="InterPro" id="IPR036770">
    <property type="entry name" value="Ankyrin_rpt-contain_sf"/>
</dbReference>
<dbReference type="PANTHER" id="PTHR24153">
    <property type="entry name" value="ESPIN"/>
    <property type="match status" value="1"/>
</dbReference>
<gene>
    <name evidence="5" type="ORF">TrCOL_g13167</name>
</gene>
<keyword evidence="1" id="KW-0677">Repeat</keyword>